<evidence type="ECO:0000313" key="3">
    <source>
        <dbReference type="Proteomes" id="UP000532936"/>
    </source>
</evidence>
<name>A0A7W6A5D3_9CAUL</name>
<protein>
    <submittedName>
        <fullName evidence="2">Mn2+/Fe2+ NRAMP family transporter</fullName>
    </submittedName>
</protein>
<keyword evidence="1" id="KW-1133">Transmembrane helix</keyword>
<dbReference type="AlphaFoldDB" id="A0A7W6A5D3"/>
<feature type="transmembrane region" description="Helical" evidence="1">
    <location>
        <begin position="55"/>
        <end position="74"/>
    </location>
</feature>
<keyword evidence="1" id="KW-0472">Membrane</keyword>
<evidence type="ECO:0000256" key="1">
    <source>
        <dbReference type="SAM" id="Phobius"/>
    </source>
</evidence>
<feature type="transmembrane region" description="Helical" evidence="1">
    <location>
        <begin position="20"/>
        <end position="43"/>
    </location>
</feature>
<reference evidence="2 3" key="1">
    <citation type="submission" date="2020-08" db="EMBL/GenBank/DDBJ databases">
        <title>Genomic Encyclopedia of Type Strains, Phase IV (KMG-IV): sequencing the most valuable type-strain genomes for metagenomic binning, comparative biology and taxonomic classification.</title>
        <authorList>
            <person name="Goeker M."/>
        </authorList>
    </citation>
    <scope>NUCLEOTIDE SEQUENCE [LARGE SCALE GENOMIC DNA]</scope>
    <source>
        <strain evidence="2 3">DSM 14878</strain>
    </source>
</reference>
<proteinExistence type="predicted"/>
<keyword evidence="1" id="KW-0812">Transmembrane</keyword>
<dbReference type="EMBL" id="JACIDA010000002">
    <property type="protein sequence ID" value="MBB3873049.1"/>
    <property type="molecule type" value="Genomic_DNA"/>
</dbReference>
<evidence type="ECO:0000313" key="2">
    <source>
        <dbReference type="EMBL" id="MBB3873049.1"/>
    </source>
</evidence>
<organism evidence="2 3">
    <name type="scientific">Brevundimonas mediterranea</name>
    <dbReference type="NCBI Taxonomy" id="74329"/>
    <lineage>
        <taxon>Bacteria</taxon>
        <taxon>Pseudomonadati</taxon>
        <taxon>Pseudomonadota</taxon>
        <taxon>Alphaproteobacteria</taxon>
        <taxon>Caulobacterales</taxon>
        <taxon>Caulobacteraceae</taxon>
        <taxon>Brevundimonas</taxon>
    </lineage>
</organism>
<comment type="caution">
    <text evidence="2">The sequence shown here is derived from an EMBL/GenBank/DDBJ whole genome shotgun (WGS) entry which is preliminary data.</text>
</comment>
<accession>A0A7W6A5D3</accession>
<dbReference type="Proteomes" id="UP000532936">
    <property type="component" value="Unassembled WGS sequence"/>
</dbReference>
<gene>
    <name evidence="2" type="ORF">GGR11_002602</name>
</gene>
<sequence>MGFALHNSPLDPIKALFWSAVLNGLISVPIMATMMIVVGRASVMGPFTAPLIQRLLGWVATLVMAAVAVGMFVLR</sequence>